<evidence type="ECO:0000313" key="2">
    <source>
        <dbReference type="Proteomes" id="UP000030649"/>
    </source>
</evidence>
<evidence type="ECO:0008006" key="3">
    <source>
        <dbReference type="Google" id="ProtNLM"/>
    </source>
</evidence>
<sequence length="130" mass="15115">MSTTVPCEELSPSQLYISGHKMREVMEWFDFDNPTYDPFPVYILGGNLTLLDGHTRAFVAYLGGVDTLRVRELDGCDVEELNLELYRECLDWCQDEGVTDLSDFIRRVVSHTTYKEKWVDRCHSSPHYND</sequence>
<dbReference type="HOGENOM" id="CLU_132130_1_0_2"/>
<dbReference type="Proteomes" id="UP000030649">
    <property type="component" value="Unassembled WGS sequence"/>
</dbReference>
<evidence type="ECO:0000313" key="1">
    <source>
        <dbReference type="EMBL" id="ERG92388.1"/>
    </source>
</evidence>
<dbReference type="STRING" id="1238424.J07HQW1_02431"/>
<accession>U1N7F3</accession>
<dbReference type="AlphaFoldDB" id="U1N7F3"/>
<gene>
    <name evidence="1" type="ORF">J07HQW1_02431</name>
</gene>
<dbReference type="EMBL" id="KE356560">
    <property type="protein sequence ID" value="ERG92388.1"/>
    <property type="molecule type" value="Genomic_DNA"/>
</dbReference>
<reference evidence="1 2" key="1">
    <citation type="journal article" date="2013" name="PLoS ONE">
        <title>Assembly-driven community genomics of a hypersaline microbial ecosystem.</title>
        <authorList>
            <person name="Podell S."/>
            <person name="Ugalde J.A."/>
            <person name="Narasingarao P."/>
            <person name="Banfield J.F."/>
            <person name="Heidelberg K.B."/>
            <person name="Allen E.E."/>
        </authorList>
    </citation>
    <scope>NUCLEOTIDE SEQUENCE [LARGE SCALE GENOMIC DNA]</scope>
    <source>
        <strain evidence="2">J07HQW1</strain>
    </source>
</reference>
<protein>
    <recommendedName>
        <fullName evidence="3">Histone acetyltransferase</fullName>
    </recommendedName>
</protein>
<name>U1N7F3_9EURY</name>
<proteinExistence type="predicted"/>
<organism evidence="1 2">
    <name type="scientific">Haloquadratum walsbyi J07HQW1</name>
    <dbReference type="NCBI Taxonomy" id="1238424"/>
    <lineage>
        <taxon>Archaea</taxon>
        <taxon>Methanobacteriati</taxon>
        <taxon>Methanobacteriota</taxon>
        <taxon>Stenosarchaea group</taxon>
        <taxon>Halobacteria</taxon>
        <taxon>Halobacteriales</taxon>
        <taxon>Haloferacaceae</taxon>
        <taxon>Haloquadratum</taxon>
    </lineage>
</organism>